<proteinExistence type="predicted"/>
<dbReference type="Proteomes" id="UP000434276">
    <property type="component" value="Unassembled WGS sequence"/>
</dbReference>
<organism evidence="2 3">
    <name type="scientific">Arabidopsis thaliana</name>
    <name type="common">Mouse-ear cress</name>
    <dbReference type="NCBI Taxonomy" id="3702"/>
    <lineage>
        <taxon>Eukaryota</taxon>
        <taxon>Viridiplantae</taxon>
        <taxon>Streptophyta</taxon>
        <taxon>Embryophyta</taxon>
        <taxon>Tracheophyta</taxon>
        <taxon>Spermatophyta</taxon>
        <taxon>Magnoliopsida</taxon>
        <taxon>eudicotyledons</taxon>
        <taxon>Gunneridae</taxon>
        <taxon>Pentapetalae</taxon>
        <taxon>rosids</taxon>
        <taxon>malvids</taxon>
        <taxon>Brassicales</taxon>
        <taxon>Brassicaceae</taxon>
        <taxon>Camelineae</taxon>
        <taxon>Arabidopsis</taxon>
    </lineage>
</organism>
<evidence type="ECO:0000313" key="2">
    <source>
        <dbReference type="EMBL" id="CAA0384296.1"/>
    </source>
</evidence>
<feature type="compositionally biased region" description="Basic and acidic residues" evidence="1">
    <location>
        <begin position="22"/>
        <end position="37"/>
    </location>
</feature>
<accession>A0A5S9XHE8</accession>
<feature type="region of interest" description="Disordered" evidence="1">
    <location>
        <begin position="22"/>
        <end position="42"/>
    </location>
</feature>
<gene>
    <name evidence="2" type="ORF">C24_LOCUS14486</name>
</gene>
<dbReference type="EMBL" id="CACSHJ010000089">
    <property type="protein sequence ID" value="CAA0384296.1"/>
    <property type="molecule type" value="Genomic_DNA"/>
</dbReference>
<sequence>MLIDALKWNVLTKIAITRERGSSSRSERAAKRQKQSDPNHSVIAVGVDSDKNMKRIQRQMILCHIMSTIEYQYVQLCCGTKFLCVNIAGNRDSDEDFMPLQPESFFFTPDEYRKTLKIYTRCTIANTLLVIGAKLNNREKRWFIENQQFKHTWCWGRISPRDRAKQIRVINTSRTKLVIVPEPKRLFMESYPLNRLG</sequence>
<name>A0A5S9XHE8_ARATH</name>
<dbReference type="AlphaFoldDB" id="A0A5S9XHE8"/>
<reference evidence="2 3" key="1">
    <citation type="submission" date="2019-12" db="EMBL/GenBank/DDBJ databases">
        <authorList>
            <person name="Jiao W.-B."/>
            <person name="Schneeberger K."/>
        </authorList>
    </citation>
    <scope>NUCLEOTIDE SEQUENCE [LARGE SCALE GENOMIC DNA]</scope>
    <source>
        <strain evidence="3">cv. C24</strain>
    </source>
</reference>
<evidence type="ECO:0000256" key="1">
    <source>
        <dbReference type="SAM" id="MobiDB-lite"/>
    </source>
</evidence>
<protein>
    <submittedName>
        <fullName evidence="2">Uncharacterized protein</fullName>
    </submittedName>
</protein>
<dbReference type="OrthoDB" id="1109756at2759"/>
<evidence type="ECO:0000313" key="3">
    <source>
        <dbReference type="Proteomes" id="UP000434276"/>
    </source>
</evidence>